<evidence type="ECO:0000313" key="10">
    <source>
        <dbReference type="EnsemblFungi" id="EJT76743"/>
    </source>
</evidence>
<comment type="similarity">
    <text evidence="1 8">Belongs to the tannase family.</text>
</comment>
<evidence type="ECO:0000256" key="4">
    <source>
        <dbReference type="ARBA" id="ARBA00022729"/>
    </source>
</evidence>
<dbReference type="EnsemblFungi" id="EJT76743">
    <property type="protein sequence ID" value="EJT76743"/>
    <property type="gene ID" value="GGTG_06659"/>
</dbReference>
<dbReference type="RefSeq" id="XP_009222743.1">
    <property type="nucleotide sequence ID" value="XM_009224479.1"/>
</dbReference>
<keyword evidence="7" id="KW-1015">Disulfide bond</keyword>
<dbReference type="InterPro" id="IPR011118">
    <property type="entry name" value="Tannase/feruloyl_esterase"/>
</dbReference>
<organism evidence="9">
    <name type="scientific">Gaeumannomyces tritici (strain R3-111a-1)</name>
    <name type="common">Wheat and barley take-all root rot fungus</name>
    <name type="synonym">Gaeumannomyces graminis var. tritici</name>
    <dbReference type="NCBI Taxonomy" id="644352"/>
    <lineage>
        <taxon>Eukaryota</taxon>
        <taxon>Fungi</taxon>
        <taxon>Dikarya</taxon>
        <taxon>Ascomycota</taxon>
        <taxon>Pezizomycotina</taxon>
        <taxon>Sordariomycetes</taxon>
        <taxon>Sordariomycetidae</taxon>
        <taxon>Magnaporthales</taxon>
        <taxon>Magnaporthaceae</taxon>
        <taxon>Gaeumannomyces</taxon>
    </lineage>
</organism>
<gene>
    <name evidence="10" type="primary">20347117</name>
    <name evidence="9" type="ORF">GGTG_06659</name>
</gene>
<dbReference type="EMBL" id="GL385397">
    <property type="protein sequence ID" value="EJT76743.1"/>
    <property type="molecule type" value="Genomic_DNA"/>
</dbReference>
<dbReference type="GO" id="GO:0030600">
    <property type="term" value="F:feruloyl esterase activity"/>
    <property type="evidence" value="ECO:0007669"/>
    <property type="project" value="UniProtKB-ARBA"/>
</dbReference>
<evidence type="ECO:0000256" key="8">
    <source>
        <dbReference type="RuleBase" id="RU361238"/>
    </source>
</evidence>
<evidence type="ECO:0000256" key="5">
    <source>
        <dbReference type="ARBA" id="ARBA00022801"/>
    </source>
</evidence>
<sequence length="546" mass="59205">MSLSSICVPKTFSPLGLFGTSVLRVEANLVSDFNATIPTYRLAPGQQFLNISRLDFCNVTVSYTHPGQNDEIHVETWLPTPEKWNGRFKGTGGGGWNAGRTLGLNVMFMMPAIDEGFAATATDAGVPPNVADWVLVSKGNANQIALHNFAARSLEEQALIGKAVVKLAYKKEPEYSYFEGCSQGGRQALMLASRYPTLYDGIAANAPAWDLNTIFGSWLWPPLAMNLAGENAPHECEMDAITTAAIAACDKLDGVKDGHVDVEMEECLSHFDPFSIVGRTINCTANLHPGSGDVGQALVVSRLAAKMVNSTWAGTQGADDTSAYVGPGIGTDLTGNTPNYVDRTAFSVLNTDCKNRTDGEVCVSRPNPLGLWYFQYFTGRDPTRNFANVTREEFNRLQSFGGQEYVAFSPKPDLTEFHKAGGKMLTFHGMLDQLIPARATESFYKSAASRSGNIQDYWRYFPVQGLHHCSAGTGSTPYTMQKQLQAWVENGTAPASSPVDLLDPATNEVHQRLACPFPQRGAFSRGCGDPKKEECWSCTGDLGAAL</sequence>
<reference evidence="11" key="1">
    <citation type="submission" date="2010-07" db="EMBL/GenBank/DDBJ databases">
        <title>The genome sequence of Gaeumannomyces graminis var. tritici strain R3-111a-1.</title>
        <authorList>
            <consortium name="The Broad Institute Genome Sequencing Platform"/>
            <person name="Ma L.-J."/>
            <person name="Dead R."/>
            <person name="Young S."/>
            <person name="Zeng Q."/>
            <person name="Koehrsen M."/>
            <person name="Alvarado L."/>
            <person name="Berlin A."/>
            <person name="Chapman S.B."/>
            <person name="Chen Z."/>
            <person name="Freedman E."/>
            <person name="Gellesch M."/>
            <person name="Goldberg J."/>
            <person name="Griggs A."/>
            <person name="Gujja S."/>
            <person name="Heilman E.R."/>
            <person name="Heiman D."/>
            <person name="Hepburn T."/>
            <person name="Howarth C."/>
            <person name="Jen D."/>
            <person name="Larson L."/>
            <person name="Mehta T."/>
            <person name="Neiman D."/>
            <person name="Pearson M."/>
            <person name="Roberts A."/>
            <person name="Saif S."/>
            <person name="Shea T."/>
            <person name="Shenoy N."/>
            <person name="Sisk P."/>
            <person name="Stolte C."/>
            <person name="Sykes S."/>
            <person name="Walk T."/>
            <person name="White J."/>
            <person name="Yandava C."/>
            <person name="Haas B."/>
            <person name="Nusbaum C."/>
            <person name="Birren B."/>
        </authorList>
    </citation>
    <scope>NUCLEOTIDE SEQUENCE [LARGE SCALE GENOMIC DNA]</scope>
    <source>
        <strain evidence="11">R3-111a-1</strain>
    </source>
</reference>
<reference evidence="9" key="3">
    <citation type="submission" date="2010-09" db="EMBL/GenBank/DDBJ databases">
        <title>Annotation of Gaeumannomyces graminis var. tritici R3-111a-1.</title>
        <authorList>
            <consortium name="The Broad Institute Genome Sequencing Platform"/>
            <person name="Ma L.-J."/>
            <person name="Dead R."/>
            <person name="Young S.K."/>
            <person name="Zeng Q."/>
            <person name="Gargeya S."/>
            <person name="Fitzgerald M."/>
            <person name="Haas B."/>
            <person name="Abouelleil A."/>
            <person name="Alvarado L."/>
            <person name="Arachchi H.M."/>
            <person name="Berlin A."/>
            <person name="Brown A."/>
            <person name="Chapman S.B."/>
            <person name="Chen Z."/>
            <person name="Dunbar C."/>
            <person name="Freedman E."/>
            <person name="Gearin G."/>
            <person name="Gellesch M."/>
            <person name="Goldberg J."/>
            <person name="Griggs A."/>
            <person name="Gujja S."/>
            <person name="Heiman D."/>
            <person name="Howarth C."/>
            <person name="Larson L."/>
            <person name="Lui A."/>
            <person name="MacDonald P.J.P."/>
            <person name="Mehta T."/>
            <person name="Montmayeur A."/>
            <person name="Murphy C."/>
            <person name="Neiman D."/>
            <person name="Pearson M."/>
            <person name="Priest M."/>
            <person name="Roberts A."/>
            <person name="Saif S."/>
            <person name="Shea T."/>
            <person name="Shenoy N."/>
            <person name="Sisk P."/>
            <person name="Stolte C."/>
            <person name="Sykes S."/>
            <person name="Yandava C."/>
            <person name="Wortman J."/>
            <person name="Nusbaum C."/>
            <person name="Birren B."/>
        </authorList>
    </citation>
    <scope>NUCLEOTIDE SEQUENCE</scope>
    <source>
        <strain evidence="9">R3-111a-1</strain>
    </source>
</reference>
<dbReference type="AlphaFoldDB" id="J3NZG0"/>
<evidence type="ECO:0000256" key="3">
    <source>
        <dbReference type="ARBA" id="ARBA00022723"/>
    </source>
</evidence>
<dbReference type="HOGENOM" id="CLU_014819_3_2_1"/>
<evidence type="ECO:0000313" key="11">
    <source>
        <dbReference type="Proteomes" id="UP000006039"/>
    </source>
</evidence>
<dbReference type="GeneID" id="20347117"/>
<keyword evidence="11" id="KW-1185">Reference proteome</keyword>
<keyword evidence="3" id="KW-0479">Metal-binding</keyword>
<evidence type="ECO:0000256" key="2">
    <source>
        <dbReference type="ARBA" id="ARBA00022487"/>
    </source>
</evidence>
<dbReference type="SUPFAM" id="SSF53474">
    <property type="entry name" value="alpha/beta-Hydrolases"/>
    <property type="match status" value="1"/>
</dbReference>
<evidence type="ECO:0000313" key="9">
    <source>
        <dbReference type="EMBL" id="EJT76743.1"/>
    </source>
</evidence>
<proteinExistence type="inferred from homology"/>
<dbReference type="VEuPathDB" id="FungiDB:GGTG_06659"/>
<evidence type="ECO:0000256" key="1">
    <source>
        <dbReference type="ARBA" id="ARBA00006249"/>
    </source>
</evidence>
<keyword evidence="2" id="KW-0719">Serine esterase</keyword>
<keyword evidence="6" id="KW-0106">Calcium</keyword>
<evidence type="ECO:0000256" key="7">
    <source>
        <dbReference type="ARBA" id="ARBA00023157"/>
    </source>
</evidence>
<reference evidence="9" key="2">
    <citation type="submission" date="2010-07" db="EMBL/GenBank/DDBJ databases">
        <authorList>
            <consortium name="The Broad Institute Genome Sequencing Platform"/>
            <consortium name="Broad Institute Genome Sequencing Center for Infectious Disease"/>
            <person name="Ma L.-J."/>
            <person name="Dead R."/>
            <person name="Young S."/>
            <person name="Zeng Q."/>
            <person name="Koehrsen M."/>
            <person name="Alvarado L."/>
            <person name="Berlin A."/>
            <person name="Chapman S.B."/>
            <person name="Chen Z."/>
            <person name="Freedman E."/>
            <person name="Gellesch M."/>
            <person name="Goldberg J."/>
            <person name="Griggs A."/>
            <person name="Gujja S."/>
            <person name="Heilman E.R."/>
            <person name="Heiman D."/>
            <person name="Hepburn T."/>
            <person name="Howarth C."/>
            <person name="Jen D."/>
            <person name="Larson L."/>
            <person name="Mehta T."/>
            <person name="Neiman D."/>
            <person name="Pearson M."/>
            <person name="Roberts A."/>
            <person name="Saif S."/>
            <person name="Shea T."/>
            <person name="Shenoy N."/>
            <person name="Sisk P."/>
            <person name="Stolte C."/>
            <person name="Sykes S."/>
            <person name="Walk T."/>
            <person name="White J."/>
            <person name="Yandava C."/>
            <person name="Haas B."/>
            <person name="Nusbaum C."/>
            <person name="Birren B."/>
        </authorList>
    </citation>
    <scope>NUCLEOTIDE SEQUENCE</scope>
    <source>
        <strain evidence="9">R3-111a-1</strain>
    </source>
</reference>
<keyword evidence="5 8" id="KW-0378">Hydrolase</keyword>
<protein>
    <recommendedName>
        <fullName evidence="8">Carboxylic ester hydrolase</fullName>
        <ecNumber evidence="8">3.1.1.-</ecNumber>
    </recommendedName>
</protein>
<dbReference type="EC" id="3.1.1.-" evidence="8"/>
<dbReference type="GO" id="GO:0046872">
    <property type="term" value="F:metal ion binding"/>
    <property type="evidence" value="ECO:0007669"/>
    <property type="project" value="UniProtKB-KW"/>
</dbReference>
<dbReference type="OrthoDB" id="3039123at2759"/>
<evidence type="ECO:0000256" key="6">
    <source>
        <dbReference type="ARBA" id="ARBA00022837"/>
    </source>
</evidence>
<dbReference type="Pfam" id="PF07519">
    <property type="entry name" value="Tannase"/>
    <property type="match status" value="1"/>
</dbReference>
<dbReference type="PANTHER" id="PTHR33938:SF13">
    <property type="entry name" value="CARBOXYLIC ESTER HYDROLASE"/>
    <property type="match status" value="1"/>
</dbReference>
<keyword evidence="4" id="KW-0732">Signal</keyword>
<accession>J3NZG0</accession>
<dbReference type="InterPro" id="IPR029058">
    <property type="entry name" value="AB_hydrolase_fold"/>
</dbReference>
<dbReference type="eggNOG" id="ENOG502SH94">
    <property type="taxonomic scope" value="Eukaryota"/>
</dbReference>
<dbReference type="Gene3D" id="3.40.50.1820">
    <property type="entry name" value="alpha/beta hydrolase"/>
    <property type="match status" value="1"/>
</dbReference>
<dbReference type="PANTHER" id="PTHR33938">
    <property type="entry name" value="FERULOYL ESTERASE B-RELATED"/>
    <property type="match status" value="1"/>
</dbReference>
<reference evidence="10" key="5">
    <citation type="submission" date="2018-04" db="UniProtKB">
        <authorList>
            <consortium name="EnsemblFungi"/>
        </authorList>
    </citation>
    <scope>IDENTIFICATION</scope>
    <source>
        <strain evidence="10">R3-111a-1</strain>
    </source>
</reference>
<reference evidence="10" key="4">
    <citation type="journal article" date="2015" name="G3 (Bethesda)">
        <title>Genome sequences of three phytopathogenic species of the Magnaporthaceae family of fungi.</title>
        <authorList>
            <person name="Okagaki L.H."/>
            <person name="Nunes C.C."/>
            <person name="Sailsbery J."/>
            <person name="Clay B."/>
            <person name="Brown D."/>
            <person name="John T."/>
            <person name="Oh Y."/>
            <person name="Young N."/>
            <person name="Fitzgerald M."/>
            <person name="Haas B.J."/>
            <person name="Zeng Q."/>
            <person name="Young S."/>
            <person name="Adiconis X."/>
            <person name="Fan L."/>
            <person name="Levin J.Z."/>
            <person name="Mitchell T.K."/>
            <person name="Okubara P.A."/>
            <person name="Farman M.L."/>
            <person name="Kohn L.M."/>
            <person name="Birren B."/>
            <person name="Ma L.-J."/>
            <person name="Dean R.A."/>
        </authorList>
    </citation>
    <scope>NUCLEOTIDE SEQUENCE</scope>
    <source>
        <strain evidence="10">R3-111a-1</strain>
    </source>
</reference>
<dbReference type="STRING" id="644352.J3NZG0"/>
<dbReference type="Proteomes" id="UP000006039">
    <property type="component" value="Unassembled WGS sequence"/>
</dbReference>
<name>J3NZG0_GAET3</name>